<dbReference type="RefSeq" id="WP_147141986.1">
    <property type="nucleotide sequence ID" value="NZ_AP019563.1"/>
</dbReference>
<organism evidence="2 3">
    <name type="scientific">Rickettsia asiatica</name>
    <dbReference type="NCBI Taxonomy" id="238800"/>
    <lineage>
        <taxon>Bacteria</taxon>
        <taxon>Pseudomonadati</taxon>
        <taxon>Pseudomonadota</taxon>
        <taxon>Alphaproteobacteria</taxon>
        <taxon>Rickettsiales</taxon>
        <taxon>Rickettsiaceae</taxon>
        <taxon>Rickettsieae</taxon>
        <taxon>Rickettsia</taxon>
        <taxon>spotted fever group</taxon>
    </lineage>
</organism>
<dbReference type="KEGG" id="ras:RAS_09120"/>
<evidence type="ECO:0000313" key="1">
    <source>
        <dbReference type="EMBL" id="BBJ31335.1"/>
    </source>
</evidence>
<protein>
    <submittedName>
        <fullName evidence="2">Uncharacterized protein</fullName>
    </submittedName>
</protein>
<accession>A0A510G7R7</accession>
<dbReference type="KEGG" id="ras:RAS_04440"/>
<dbReference type="EMBL" id="AP019563">
    <property type="protein sequence ID" value="BBJ31803.1"/>
    <property type="molecule type" value="Genomic_DNA"/>
</dbReference>
<evidence type="ECO:0000313" key="2">
    <source>
        <dbReference type="EMBL" id="BBJ31803.1"/>
    </source>
</evidence>
<name>A0A510G7R7_9RICK</name>
<dbReference type="Proteomes" id="UP000321183">
    <property type="component" value="Chromosome"/>
</dbReference>
<gene>
    <name evidence="1" type="ORF">RAS_04440</name>
    <name evidence="2" type="ORF">RAS_09120</name>
</gene>
<keyword evidence="3" id="KW-1185">Reference proteome</keyword>
<sequence length="96" mass="11018">MSNSWNIAFSEELEQYVNQVFTKIISTKPTLDKIVLNYANYSILDEAVKAMPAPEVFNFVKELLINSNYSGIMYVIINILPKMIEAMTIQEATLFF</sequence>
<dbReference type="AlphaFoldDB" id="A0A510G7R7"/>
<evidence type="ECO:0000313" key="3">
    <source>
        <dbReference type="Proteomes" id="UP000321183"/>
    </source>
</evidence>
<reference evidence="2 3" key="1">
    <citation type="submission" date="2019-04" db="EMBL/GenBank/DDBJ databases">
        <title>Draft genome sequence of Rickettsia asiatica Maytaro1284.</title>
        <authorList>
            <person name="Thu M."/>
            <person name="Qiu Y."/>
            <person name="Nakao R."/>
        </authorList>
    </citation>
    <scope>NUCLEOTIDE SEQUENCE [LARGE SCALE GENOMIC DNA]</scope>
    <source>
        <strain evidence="2 3">Maytaro1284</strain>
    </source>
</reference>
<dbReference type="EMBL" id="AP019563">
    <property type="protein sequence ID" value="BBJ31335.1"/>
    <property type="molecule type" value="Genomic_DNA"/>
</dbReference>
<proteinExistence type="predicted"/>